<feature type="domain" description="Nudix hydrolase" evidence="4">
    <location>
        <begin position="3"/>
        <end position="149"/>
    </location>
</feature>
<dbReference type="PROSITE" id="PS00893">
    <property type="entry name" value="NUDIX_BOX"/>
    <property type="match status" value="1"/>
</dbReference>
<proteinExistence type="inferred from homology"/>
<dbReference type="OrthoDB" id="9787476at2"/>
<protein>
    <submittedName>
        <fullName evidence="5">NUDIX domain-containing protein</fullName>
    </submittedName>
</protein>
<dbReference type="InterPro" id="IPR000086">
    <property type="entry name" value="NUDIX_hydrolase_dom"/>
</dbReference>
<evidence type="ECO:0000313" key="6">
    <source>
        <dbReference type="Proteomes" id="UP000266482"/>
    </source>
</evidence>
<reference evidence="5 6" key="1">
    <citation type="submission" date="2018-09" db="EMBL/GenBank/DDBJ databases">
        <title>Paenibacillus aracenensis nov. sp. isolated from a cave in southern Spain.</title>
        <authorList>
            <person name="Jurado V."/>
            <person name="Gutierrez-Patricio S."/>
            <person name="Gonzalez-Pimentel J.L."/>
            <person name="Miller A.Z."/>
            <person name="Laiz L."/>
            <person name="Saiz-Jimenez C."/>
        </authorList>
    </citation>
    <scope>NUCLEOTIDE SEQUENCE [LARGE SCALE GENOMIC DNA]</scope>
    <source>
        <strain evidence="5 6">DSM 22867</strain>
    </source>
</reference>
<gene>
    <name evidence="5" type="ORF">D3P08_09750</name>
</gene>
<evidence type="ECO:0000313" key="5">
    <source>
        <dbReference type="EMBL" id="RIX53695.1"/>
    </source>
</evidence>
<organism evidence="5 6">
    <name type="scientific">Paenibacillus nanensis</name>
    <dbReference type="NCBI Taxonomy" id="393251"/>
    <lineage>
        <taxon>Bacteria</taxon>
        <taxon>Bacillati</taxon>
        <taxon>Bacillota</taxon>
        <taxon>Bacilli</taxon>
        <taxon>Bacillales</taxon>
        <taxon>Paenibacillaceae</taxon>
        <taxon>Paenibacillus</taxon>
    </lineage>
</organism>
<comment type="similarity">
    <text evidence="3">Belongs to the Nudix hydrolase family.</text>
</comment>
<dbReference type="PANTHER" id="PTHR43046:SF2">
    <property type="entry name" value="8-OXO-DGTP DIPHOSPHATASE-RELATED"/>
    <property type="match status" value="1"/>
</dbReference>
<dbReference type="PROSITE" id="PS51462">
    <property type="entry name" value="NUDIX"/>
    <property type="match status" value="1"/>
</dbReference>
<dbReference type="PANTHER" id="PTHR43046">
    <property type="entry name" value="GDP-MANNOSE MANNOSYL HYDROLASE"/>
    <property type="match status" value="1"/>
</dbReference>
<dbReference type="InterPro" id="IPR015797">
    <property type="entry name" value="NUDIX_hydrolase-like_dom_sf"/>
</dbReference>
<evidence type="ECO:0000256" key="1">
    <source>
        <dbReference type="ARBA" id="ARBA00001946"/>
    </source>
</evidence>
<dbReference type="InterPro" id="IPR020476">
    <property type="entry name" value="Nudix_hydrolase"/>
</dbReference>
<evidence type="ECO:0000256" key="2">
    <source>
        <dbReference type="ARBA" id="ARBA00022801"/>
    </source>
</evidence>
<dbReference type="InterPro" id="IPR020084">
    <property type="entry name" value="NUDIX_hydrolase_CS"/>
</dbReference>
<dbReference type="EMBL" id="QXQA01000004">
    <property type="protein sequence ID" value="RIX53695.1"/>
    <property type="molecule type" value="Genomic_DNA"/>
</dbReference>
<accession>A0A3A1UZK4</accession>
<evidence type="ECO:0000259" key="4">
    <source>
        <dbReference type="PROSITE" id="PS51462"/>
    </source>
</evidence>
<dbReference type="RefSeq" id="WP_119599417.1">
    <property type="nucleotide sequence ID" value="NZ_QXQA01000004.1"/>
</dbReference>
<comment type="cofactor">
    <cofactor evidence="1">
        <name>Mg(2+)</name>
        <dbReference type="ChEBI" id="CHEBI:18420"/>
    </cofactor>
</comment>
<dbReference type="GO" id="GO:0016787">
    <property type="term" value="F:hydrolase activity"/>
    <property type="evidence" value="ECO:0007669"/>
    <property type="project" value="UniProtKB-KW"/>
</dbReference>
<name>A0A3A1UZK4_9BACL</name>
<dbReference type="AlphaFoldDB" id="A0A3A1UZK4"/>
<dbReference type="Pfam" id="PF00293">
    <property type="entry name" value="NUDIX"/>
    <property type="match status" value="1"/>
</dbReference>
<dbReference type="SUPFAM" id="SSF55811">
    <property type="entry name" value="Nudix"/>
    <property type="match status" value="1"/>
</dbReference>
<dbReference type="PRINTS" id="PR00502">
    <property type="entry name" value="NUDIXFAMILY"/>
</dbReference>
<dbReference type="Gene3D" id="3.90.79.10">
    <property type="entry name" value="Nucleoside Triphosphate Pyrophosphohydrolase"/>
    <property type="match status" value="1"/>
</dbReference>
<comment type="caution">
    <text evidence="5">The sequence shown here is derived from an EMBL/GenBank/DDBJ whole genome shotgun (WGS) entry which is preliminary data.</text>
</comment>
<dbReference type="Proteomes" id="UP000266482">
    <property type="component" value="Unassembled WGS sequence"/>
</dbReference>
<keyword evidence="2 3" id="KW-0378">Hydrolase</keyword>
<keyword evidence="6" id="KW-1185">Reference proteome</keyword>
<sequence length="154" mass="17723">MTRRILVTGGAIIEDQYRRILMQRRSDYGDWGLPGGAMEAGESIEETMLREVKEETGLDIRRYQLECVYTGERMNYTYPDGNEVVFVMFLFRVEADLDGKLAADGKTLLHRDEQNESLQLVFRSLEDIDMNEINLAQKTVFHDLIEGGIGLLRK</sequence>
<evidence type="ECO:0000256" key="3">
    <source>
        <dbReference type="RuleBase" id="RU003476"/>
    </source>
</evidence>